<evidence type="ECO:0000313" key="2">
    <source>
        <dbReference type="Proteomes" id="UP000023430"/>
    </source>
</evidence>
<sequence>SIETQGAGGGGRPGDREAAIFRDIERLRVLRRRIGDGLAKEVRHIRPGGRRRAIRLRDLVDQVCCADRTLTDVLRGHGWGVDAKCRDGLRRALCGALDRMQGFGLVYPQEAA</sequence>
<gene>
    <name evidence="1" type="ORF">RISW2_06085</name>
</gene>
<dbReference type="EMBL" id="JAME01000178">
    <property type="protein sequence ID" value="ETX26408.1"/>
    <property type="molecule type" value="Genomic_DNA"/>
</dbReference>
<protein>
    <submittedName>
        <fullName evidence="1">Uncharacterized protein</fullName>
    </submittedName>
</protein>
<proteinExistence type="predicted"/>
<dbReference type="Proteomes" id="UP000023430">
    <property type="component" value="Unassembled WGS sequence"/>
</dbReference>
<name>X7F0Y2_9RHOB</name>
<feature type="non-terminal residue" evidence="1">
    <location>
        <position position="1"/>
    </location>
</feature>
<organism evidence="1 2">
    <name type="scientific">Roseivivax isoporae LMG 25204</name>
    <dbReference type="NCBI Taxonomy" id="1449351"/>
    <lineage>
        <taxon>Bacteria</taxon>
        <taxon>Pseudomonadati</taxon>
        <taxon>Pseudomonadota</taxon>
        <taxon>Alphaproteobacteria</taxon>
        <taxon>Rhodobacterales</taxon>
        <taxon>Roseobacteraceae</taxon>
        <taxon>Roseivivax</taxon>
    </lineage>
</organism>
<dbReference type="AlphaFoldDB" id="X7F0Y2"/>
<comment type="caution">
    <text evidence="1">The sequence shown here is derived from an EMBL/GenBank/DDBJ whole genome shotgun (WGS) entry which is preliminary data.</text>
</comment>
<accession>X7F0Y2</accession>
<keyword evidence="2" id="KW-1185">Reference proteome</keyword>
<evidence type="ECO:0000313" key="1">
    <source>
        <dbReference type="EMBL" id="ETX26408.1"/>
    </source>
</evidence>
<reference evidence="1 2" key="1">
    <citation type="submission" date="2014-01" db="EMBL/GenBank/DDBJ databases">
        <title>Roseivivax isoporae LMG 25204 Genome Sequencing.</title>
        <authorList>
            <person name="Lai Q."/>
            <person name="Li G."/>
            <person name="Shao Z."/>
        </authorList>
    </citation>
    <scope>NUCLEOTIDE SEQUENCE [LARGE SCALE GENOMIC DNA]</scope>
    <source>
        <strain evidence="1 2">LMG 25204</strain>
    </source>
</reference>